<dbReference type="EMBL" id="BLLF01000061">
    <property type="protein sequence ID" value="GFH06876.1"/>
    <property type="molecule type" value="Genomic_DNA"/>
</dbReference>
<name>A0A699YIP9_HAELA</name>
<comment type="caution">
    <text evidence="1">The sequence shown here is derived from an EMBL/GenBank/DDBJ whole genome shotgun (WGS) entry which is preliminary data.</text>
</comment>
<evidence type="ECO:0000313" key="1">
    <source>
        <dbReference type="EMBL" id="GFH06876.1"/>
    </source>
</evidence>
<keyword evidence="2" id="KW-1185">Reference proteome</keyword>
<organism evidence="1 2">
    <name type="scientific">Haematococcus lacustris</name>
    <name type="common">Green alga</name>
    <name type="synonym">Haematococcus pluvialis</name>
    <dbReference type="NCBI Taxonomy" id="44745"/>
    <lineage>
        <taxon>Eukaryota</taxon>
        <taxon>Viridiplantae</taxon>
        <taxon>Chlorophyta</taxon>
        <taxon>core chlorophytes</taxon>
        <taxon>Chlorophyceae</taxon>
        <taxon>CS clade</taxon>
        <taxon>Chlamydomonadales</taxon>
        <taxon>Haematococcaceae</taxon>
        <taxon>Haematococcus</taxon>
    </lineage>
</organism>
<gene>
    <name evidence="1" type="ORF">HaLaN_01591</name>
</gene>
<dbReference type="AlphaFoldDB" id="A0A699YIP9"/>
<protein>
    <submittedName>
        <fullName evidence="1">Uncharacterized protein</fullName>
    </submittedName>
</protein>
<proteinExistence type="predicted"/>
<sequence length="99" mass="10743">MPPLYTLPCTPPGTWPPIVHPPLPAPGADCRTHPQPVGGWGYSIGGRRLMCHVHWVYSTQPINTVDHDQDQALSLPLPVLSTWSHHAADGKHSCGLKAD</sequence>
<dbReference type="Proteomes" id="UP000485058">
    <property type="component" value="Unassembled WGS sequence"/>
</dbReference>
<evidence type="ECO:0000313" key="2">
    <source>
        <dbReference type="Proteomes" id="UP000485058"/>
    </source>
</evidence>
<accession>A0A699YIP9</accession>
<reference evidence="1 2" key="1">
    <citation type="submission" date="2020-02" db="EMBL/GenBank/DDBJ databases">
        <title>Draft genome sequence of Haematococcus lacustris strain NIES-144.</title>
        <authorList>
            <person name="Morimoto D."/>
            <person name="Nakagawa S."/>
            <person name="Yoshida T."/>
            <person name="Sawayama S."/>
        </authorList>
    </citation>
    <scope>NUCLEOTIDE SEQUENCE [LARGE SCALE GENOMIC DNA]</scope>
    <source>
        <strain evidence="1 2">NIES-144</strain>
    </source>
</reference>